<name>A0A1W9S124_9BACT</name>
<evidence type="ECO:0000313" key="5">
    <source>
        <dbReference type="EMBL" id="OQX90503.1"/>
    </source>
</evidence>
<dbReference type="Pfam" id="PF00381">
    <property type="entry name" value="PTS-HPr"/>
    <property type="match status" value="1"/>
</dbReference>
<evidence type="ECO:0000313" key="6">
    <source>
        <dbReference type="Proteomes" id="UP000192611"/>
    </source>
</evidence>
<dbReference type="InterPro" id="IPR000032">
    <property type="entry name" value="HPr-like"/>
</dbReference>
<dbReference type="SUPFAM" id="SSF55594">
    <property type="entry name" value="HPr-like"/>
    <property type="match status" value="1"/>
</dbReference>
<dbReference type="PANTHER" id="PTHR33705:SF2">
    <property type="entry name" value="PHOSPHOCARRIER PROTEIN NPR"/>
    <property type="match status" value="1"/>
</dbReference>
<sequence>MTEREVEILNRYGLHARPAAKFVQTAKKFKSDIFVEKDGERIDAKSIMGVLMLACAKGHKIKLIADGDDADIAIEELVNLINDKFGVE</sequence>
<dbReference type="PROSITE" id="PS00589">
    <property type="entry name" value="PTS_HPR_SER"/>
    <property type="match status" value="1"/>
</dbReference>
<dbReference type="CDD" id="cd00367">
    <property type="entry name" value="PTS-HPr_like"/>
    <property type="match status" value="1"/>
</dbReference>
<keyword evidence="3" id="KW-0598">Phosphotransferase system</keyword>
<evidence type="ECO:0000256" key="3">
    <source>
        <dbReference type="ARBA" id="ARBA00022683"/>
    </source>
</evidence>
<protein>
    <submittedName>
        <fullName evidence="5">Phosphocarrier protein HPr</fullName>
    </submittedName>
</protein>
<dbReference type="Proteomes" id="UP000192611">
    <property type="component" value="Unassembled WGS sequence"/>
</dbReference>
<dbReference type="EMBL" id="NATQ01000047">
    <property type="protein sequence ID" value="OQX90503.1"/>
    <property type="molecule type" value="Genomic_DNA"/>
</dbReference>
<keyword evidence="2" id="KW-0963">Cytoplasm</keyword>
<comment type="caution">
    <text evidence="5">The sequence shown here is derived from an EMBL/GenBank/DDBJ whole genome shotgun (WGS) entry which is preliminary data.</text>
</comment>
<dbReference type="GO" id="GO:0005737">
    <property type="term" value="C:cytoplasm"/>
    <property type="evidence" value="ECO:0007669"/>
    <property type="project" value="UniProtKB-SubCell"/>
</dbReference>
<accession>A0A1W9S124</accession>
<dbReference type="Gene3D" id="3.30.1340.10">
    <property type="entry name" value="HPr-like"/>
    <property type="match status" value="1"/>
</dbReference>
<reference evidence="6" key="1">
    <citation type="submission" date="2017-03" db="EMBL/GenBank/DDBJ databases">
        <title>Novel pathways for hydrocarbon cycling and metabolic interdependencies in hydrothermal sediment communities.</title>
        <authorList>
            <person name="Dombrowski N."/>
            <person name="Seitz K."/>
            <person name="Teske A."/>
            <person name="Baker B."/>
        </authorList>
    </citation>
    <scope>NUCLEOTIDE SEQUENCE [LARGE SCALE GENOMIC DNA]</scope>
</reference>
<dbReference type="PROSITE" id="PS51350">
    <property type="entry name" value="PTS_HPR_DOM"/>
    <property type="match status" value="1"/>
</dbReference>
<dbReference type="AlphaFoldDB" id="A0A1W9S124"/>
<evidence type="ECO:0000256" key="1">
    <source>
        <dbReference type="ARBA" id="ARBA00004496"/>
    </source>
</evidence>
<feature type="domain" description="HPr" evidence="4">
    <location>
        <begin position="1"/>
        <end position="88"/>
    </location>
</feature>
<dbReference type="GO" id="GO:0009401">
    <property type="term" value="P:phosphoenolpyruvate-dependent sugar phosphotransferase system"/>
    <property type="evidence" value="ECO:0007669"/>
    <property type="project" value="UniProtKB-KW"/>
</dbReference>
<gene>
    <name evidence="5" type="ORF">B6D57_02845</name>
</gene>
<dbReference type="PANTHER" id="PTHR33705">
    <property type="entry name" value="PHOSPHOCARRIER PROTEIN HPR"/>
    <property type="match status" value="1"/>
</dbReference>
<proteinExistence type="predicted"/>
<dbReference type="PRINTS" id="PR00107">
    <property type="entry name" value="PHOSPHOCPHPR"/>
</dbReference>
<evidence type="ECO:0000256" key="2">
    <source>
        <dbReference type="ARBA" id="ARBA00022490"/>
    </source>
</evidence>
<comment type="subcellular location">
    <subcellularLocation>
        <location evidence="1">Cytoplasm</location>
    </subcellularLocation>
</comment>
<dbReference type="InterPro" id="IPR035895">
    <property type="entry name" value="HPr-like_sf"/>
</dbReference>
<dbReference type="InterPro" id="IPR002114">
    <property type="entry name" value="PTS_HPr_Ser_P_site"/>
</dbReference>
<organism evidence="5 6">
    <name type="scientific">Candidatus Coatesbacteria bacterium 4484_99</name>
    <dbReference type="NCBI Taxonomy" id="1970774"/>
    <lineage>
        <taxon>Bacteria</taxon>
        <taxon>Candidatus Coatesiibacteriota</taxon>
    </lineage>
</organism>
<dbReference type="PROSITE" id="PS00369">
    <property type="entry name" value="PTS_HPR_HIS"/>
    <property type="match status" value="1"/>
</dbReference>
<evidence type="ECO:0000259" key="4">
    <source>
        <dbReference type="PROSITE" id="PS51350"/>
    </source>
</evidence>
<dbReference type="NCBIfam" id="TIGR01003">
    <property type="entry name" value="PTS_HPr_family"/>
    <property type="match status" value="1"/>
</dbReference>
<dbReference type="InterPro" id="IPR050399">
    <property type="entry name" value="HPr"/>
</dbReference>
<dbReference type="InterPro" id="IPR001020">
    <property type="entry name" value="PTS_HPr_His_P_site"/>
</dbReference>